<dbReference type="GeneID" id="19401354"/>
<keyword evidence="2" id="KW-1185">Reference proteome</keyword>
<protein>
    <submittedName>
        <fullName evidence="1">Uncharacterized protein</fullName>
    </submittedName>
</protein>
<evidence type="ECO:0000313" key="1">
    <source>
        <dbReference type="EMBL" id="EOA90660.1"/>
    </source>
</evidence>
<gene>
    <name evidence="1" type="ORF">SETTUDRAFT_174842</name>
</gene>
<dbReference type="RefSeq" id="XP_008021451.1">
    <property type="nucleotide sequence ID" value="XM_008023260.1"/>
</dbReference>
<name>R0J151_EXST2</name>
<reference evidence="1 2" key="2">
    <citation type="journal article" date="2013" name="PLoS Genet.">
        <title>Comparative genome structure, secondary metabolite, and effector coding capacity across Cochliobolus pathogens.</title>
        <authorList>
            <person name="Condon B.J."/>
            <person name="Leng Y."/>
            <person name="Wu D."/>
            <person name="Bushley K.E."/>
            <person name="Ohm R.A."/>
            <person name="Otillar R."/>
            <person name="Martin J."/>
            <person name="Schackwitz W."/>
            <person name="Grimwood J."/>
            <person name="MohdZainudin N."/>
            <person name="Xue C."/>
            <person name="Wang R."/>
            <person name="Manning V.A."/>
            <person name="Dhillon B."/>
            <person name="Tu Z.J."/>
            <person name="Steffenson B.J."/>
            <person name="Salamov A."/>
            <person name="Sun H."/>
            <person name="Lowry S."/>
            <person name="LaButti K."/>
            <person name="Han J."/>
            <person name="Copeland A."/>
            <person name="Lindquist E."/>
            <person name="Barry K."/>
            <person name="Schmutz J."/>
            <person name="Baker S.E."/>
            <person name="Ciuffetti L.M."/>
            <person name="Grigoriev I.V."/>
            <person name="Zhong S."/>
            <person name="Turgeon B.G."/>
        </authorList>
    </citation>
    <scope>NUCLEOTIDE SEQUENCE [LARGE SCALE GENOMIC DNA]</scope>
    <source>
        <strain evidence="2">28A</strain>
    </source>
</reference>
<dbReference type="HOGENOM" id="CLU_2759412_0_0_1"/>
<dbReference type="AlphaFoldDB" id="R0J151"/>
<reference evidence="1 2" key="1">
    <citation type="journal article" date="2012" name="PLoS Pathog.">
        <title>Diverse lifestyles and strategies of plant pathogenesis encoded in the genomes of eighteen Dothideomycetes fungi.</title>
        <authorList>
            <person name="Ohm R.A."/>
            <person name="Feau N."/>
            <person name="Henrissat B."/>
            <person name="Schoch C.L."/>
            <person name="Horwitz B.A."/>
            <person name="Barry K.W."/>
            <person name="Condon B.J."/>
            <person name="Copeland A.C."/>
            <person name="Dhillon B."/>
            <person name="Glaser F."/>
            <person name="Hesse C.N."/>
            <person name="Kosti I."/>
            <person name="LaButti K."/>
            <person name="Lindquist E.A."/>
            <person name="Lucas S."/>
            <person name="Salamov A.A."/>
            <person name="Bradshaw R.E."/>
            <person name="Ciuffetti L."/>
            <person name="Hamelin R.C."/>
            <person name="Kema G.H.J."/>
            <person name="Lawrence C."/>
            <person name="Scott J.A."/>
            <person name="Spatafora J.W."/>
            <person name="Turgeon B.G."/>
            <person name="de Wit P.J.G.M."/>
            <person name="Zhong S."/>
            <person name="Goodwin S.B."/>
            <person name="Grigoriev I.V."/>
        </authorList>
    </citation>
    <scope>NUCLEOTIDE SEQUENCE [LARGE SCALE GENOMIC DNA]</scope>
    <source>
        <strain evidence="2">28A</strain>
    </source>
</reference>
<proteinExistence type="predicted"/>
<evidence type="ECO:0000313" key="2">
    <source>
        <dbReference type="Proteomes" id="UP000016935"/>
    </source>
</evidence>
<accession>R0J151</accession>
<dbReference type="EMBL" id="KB908482">
    <property type="protein sequence ID" value="EOA90660.1"/>
    <property type="molecule type" value="Genomic_DNA"/>
</dbReference>
<sequence>MHAFHQGPDMVVVVVVCTPQDPRMHKSSWCWYWCWFHSPLPHPHPAPCFTLPAAPPPSHPARKQIEAWTI</sequence>
<organism evidence="1 2">
    <name type="scientific">Exserohilum turcicum (strain 28A)</name>
    <name type="common">Northern leaf blight fungus</name>
    <name type="synonym">Setosphaeria turcica</name>
    <dbReference type="NCBI Taxonomy" id="671987"/>
    <lineage>
        <taxon>Eukaryota</taxon>
        <taxon>Fungi</taxon>
        <taxon>Dikarya</taxon>
        <taxon>Ascomycota</taxon>
        <taxon>Pezizomycotina</taxon>
        <taxon>Dothideomycetes</taxon>
        <taxon>Pleosporomycetidae</taxon>
        <taxon>Pleosporales</taxon>
        <taxon>Pleosporineae</taxon>
        <taxon>Pleosporaceae</taxon>
        <taxon>Exserohilum</taxon>
    </lineage>
</organism>
<dbReference type="Proteomes" id="UP000016935">
    <property type="component" value="Unassembled WGS sequence"/>
</dbReference>